<dbReference type="Gene3D" id="3.60.10.10">
    <property type="entry name" value="Endonuclease/exonuclease/phosphatase"/>
    <property type="match status" value="1"/>
</dbReference>
<feature type="compositionally biased region" description="Polar residues" evidence="1">
    <location>
        <begin position="107"/>
        <end position="119"/>
    </location>
</feature>
<name>A0A164NS08_9CRUS</name>
<keyword evidence="4" id="KW-1185">Reference proteome</keyword>
<dbReference type="PANTHER" id="PTHR33273">
    <property type="entry name" value="DOMAIN-CONTAINING PROTEIN, PUTATIVE-RELATED"/>
    <property type="match status" value="1"/>
</dbReference>
<feature type="domain" description="Endonuclease/exonuclease/phosphatase" evidence="2">
    <location>
        <begin position="457"/>
        <end position="558"/>
    </location>
</feature>
<sequence length="614" mass="66969">MPELSRSPPGKAINMSQRDGGDISVPDSATQPKQTCHFCSNPYKGKKDSKFCGKSCFQQHQKANSKSAPILANTLFQGIIHADESETFSTPKNSSRKAVNKSKRPLSANSSLDGSNLTSGPKKVRYENFSSFTDGLDLSQLDSLPKEEIISKLHAALDYAKTQTDCISKLEAELVDVKLAFADSMTLRFINQSSVPMAKLPSLGPILPAAPSYSQAVRVNQAPILMASYASSTKPPDRISLAGMEKLLDSGAGGPVPASVRQKDNNIFVRLNDPADLDRAKSILESKAGPDSVNIFNSVSRPTKLYPAVALFVDLSYLPSLKNELMLRNFGLKGKIESVSQLFSKPNSSKGHVKILFNCKEARDLAILNGEVDFFNTTARIVEILLDREVRRCFKCQGYGHVLASCRALKPSCGKCAGPHLTRDCSSKIWKCVNCKDGASLMPDTTVNPNRLFRCLQVNLRHSKVASASLAEVILENKIDVILIQEPYAKNLNSPIVSNIPPGYISFHALSNDHAYGSAVLVRLSLATSFRAVCRSHSNQIAAVDLHTPHGTFRFISVYLRPSINDVVTQFNTGIGGILTKLSIVAVDSNALNRIWNSKCTNARGTDRGICYFR</sequence>
<evidence type="ECO:0000313" key="4">
    <source>
        <dbReference type="Proteomes" id="UP000076858"/>
    </source>
</evidence>
<dbReference type="InterPro" id="IPR036691">
    <property type="entry name" value="Endo/exonu/phosph_ase_sf"/>
</dbReference>
<dbReference type="Pfam" id="PF03372">
    <property type="entry name" value="Exo_endo_phos"/>
    <property type="match status" value="1"/>
</dbReference>
<proteinExistence type="predicted"/>
<dbReference type="GO" id="GO:0003824">
    <property type="term" value="F:catalytic activity"/>
    <property type="evidence" value="ECO:0007669"/>
    <property type="project" value="InterPro"/>
</dbReference>
<dbReference type="AlphaFoldDB" id="A0A164NS08"/>
<feature type="compositionally biased region" description="Basic residues" evidence="1">
    <location>
        <begin position="94"/>
        <end position="104"/>
    </location>
</feature>
<dbReference type="OrthoDB" id="7487068at2759"/>
<dbReference type="EMBL" id="LRGB01002835">
    <property type="protein sequence ID" value="KZS06188.1"/>
    <property type="molecule type" value="Genomic_DNA"/>
</dbReference>
<accession>A0A164NS08</accession>
<dbReference type="InterPro" id="IPR005135">
    <property type="entry name" value="Endo/exonuclease/phosphatase"/>
</dbReference>
<dbReference type="SUPFAM" id="SSF56219">
    <property type="entry name" value="DNase I-like"/>
    <property type="match status" value="1"/>
</dbReference>
<protein>
    <recommendedName>
        <fullName evidence="2">Endonuclease/exonuclease/phosphatase domain-containing protein</fullName>
    </recommendedName>
</protein>
<reference evidence="3 4" key="1">
    <citation type="submission" date="2016-03" db="EMBL/GenBank/DDBJ databases">
        <title>EvidentialGene: Evidence-directed Construction of Genes on Genomes.</title>
        <authorList>
            <person name="Gilbert D.G."/>
            <person name="Choi J.-H."/>
            <person name="Mockaitis K."/>
            <person name="Colbourne J."/>
            <person name="Pfrender M."/>
        </authorList>
    </citation>
    <scope>NUCLEOTIDE SEQUENCE [LARGE SCALE GENOMIC DNA]</scope>
    <source>
        <strain evidence="3 4">Xinb3</strain>
        <tissue evidence="3">Complete organism</tissue>
    </source>
</reference>
<dbReference type="Proteomes" id="UP000076858">
    <property type="component" value="Unassembled WGS sequence"/>
</dbReference>
<evidence type="ECO:0000259" key="2">
    <source>
        <dbReference type="Pfam" id="PF03372"/>
    </source>
</evidence>
<evidence type="ECO:0000256" key="1">
    <source>
        <dbReference type="SAM" id="MobiDB-lite"/>
    </source>
</evidence>
<comment type="caution">
    <text evidence="3">The sequence shown here is derived from an EMBL/GenBank/DDBJ whole genome shotgun (WGS) entry which is preliminary data.</text>
</comment>
<feature type="region of interest" description="Disordered" evidence="1">
    <location>
        <begin position="87"/>
        <end position="119"/>
    </location>
</feature>
<feature type="region of interest" description="Disordered" evidence="1">
    <location>
        <begin position="1"/>
        <end position="35"/>
    </location>
</feature>
<dbReference type="PANTHER" id="PTHR33273:SF2">
    <property type="entry name" value="ENDONUCLEASE_EXONUCLEASE_PHOSPHATASE DOMAIN-CONTAINING PROTEIN"/>
    <property type="match status" value="1"/>
</dbReference>
<organism evidence="3 4">
    <name type="scientific">Daphnia magna</name>
    <dbReference type="NCBI Taxonomy" id="35525"/>
    <lineage>
        <taxon>Eukaryota</taxon>
        <taxon>Metazoa</taxon>
        <taxon>Ecdysozoa</taxon>
        <taxon>Arthropoda</taxon>
        <taxon>Crustacea</taxon>
        <taxon>Branchiopoda</taxon>
        <taxon>Diplostraca</taxon>
        <taxon>Cladocera</taxon>
        <taxon>Anomopoda</taxon>
        <taxon>Daphniidae</taxon>
        <taxon>Daphnia</taxon>
    </lineage>
</organism>
<gene>
    <name evidence="3" type="ORF">APZ42_030434</name>
</gene>
<evidence type="ECO:0000313" key="3">
    <source>
        <dbReference type="EMBL" id="KZS06188.1"/>
    </source>
</evidence>